<reference evidence="2 3" key="1">
    <citation type="submission" date="2019-04" db="EMBL/GenBank/DDBJ databases">
        <title>Complete genome sequence of Arthrobacter sp. ZXY-2 associated with effective atrazine degradation and salt adaptation.</title>
        <authorList>
            <person name="Zhao X."/>
        </authorList>
    </citation>
    <scope>NUCLEOTIDE SEQUENCE [LARGE SCALE GENOMIC DNA]</scope>
    <source>
        <strain evidence="3">ZP60</strain>
    </source>
</reference>
<feature type="domain" description="Metallo-beta-lactamase" evidence="1">
    <location>
        <begin position="29"/>
        <end position="226"/>
    </location>
</feature>
<dbReference type="Pfam" id="PF00753">
    <property type="entry name" value="Lactamase_B"/>
    <property type="match status" value="1"/>
</dbReference>
<organism evidence="2 3">
    <name type="scientific">Halomicrobium mukohataei</name>
    <dbReference type="NCBI Taxonomy" id="57705"/>
    <lineage>
        <taxon>Archaea</taxon>
        <taxon>Methanobacteriati</taxon>
        <taxon>Methanobacteriota</taxon>
        <taxon>Stenosarchaea group</taxon>
        <taxon>Halobacteria</taxon>
        <taxon>Halobacteriales</taxon>
        <taxon>Haloarculaceae</taxon>
        <taxon>Halomicrobium</taxon>
    </lineage>
</organism>
<proteinExistence type="predicted"/>
<dbReference type="SUPFAM" id="SSF56281">
    <property type="entry name" value="Metallo-hydrolase/oxidoreductase"/>
    <property type="match status" value="1"/>
</dbReference>
<keyword evidence="2" id="KW-0378">Hydrolase</keyword>
<gene>
    <name evidence="2" type="ORF">E5139_06880</name>
</gene>
<dbReference type="CDD" id="cd07726">
    <property type="entry name" value="ST1585-like_MBL-fold"/>
    <property type="match status" value="1"/>
</dbReference>
<dbReference type="KEGG" id="halz:E5139_06880"/>
<dbReference type="EMBL" id="CP039375">
    <property type="protein sequence ID" value="QCD65372.1"/>
    <property type="molecule type" value="Genomic_DNA"/>
</dbReference>
<protein>
    <submittedName>
        <fullName evidence="2">MBL fold metallo-hydrolase</fullName>
    </submittedName>
</protein>
<dbReference type="SMART" id="SM00849">
    <property type="entry name" value="Lactamase_B"/>
    <property type="match status" value="1"/>
</dbReference>
<dbReference type="Gene3D" id="3.60.15.10">
    <property type="entry name" value="Ribonuclease Z/Hydroxyacylglutathione hydrolase-like"/>
    <property type="match status" value="1"/>
</dbReference>
<dbReference type="InterPro" id="IPR036866">
    <property type="entry name" value="RibonucZ/Hydroxyglut_hydro"/>
</dbReference>
<dbReference type="OMA" id="FGLSYRE"/>
<dbReference type="InterPro" id="IPR050855">
    <property type="entry name" value="NDM-1-like"/>
</dbReference>
<sequence>MAIGDAVRARAVHDDCWYVDTGMYDVEEYGSVYLVDGDRPALVDTGLGTNVERVLDLLEAAGVAPEALDVIALTHVHLDHAGGAGPLVEACPNATVFVHESGARHLVDPARLWAGTKQAVGDQIDYYTEPTPIPESRIETLTDGDAIDLGDHRLRARHAPGHAPHQVVFDAPELDAVFTADAAGIYTPSTDEVHVTSPPPNFDLDGALDDVAMLADLDRTWLCYAHYGPARTDARLDEYATTLETWVEAVETARADRSDDEAVVEHFVETVETPAVWSDHKARAEVAMNVRGVLTYLDRHGEDA</sequence>
<dbReference type="InterPro" id="IPR037482">
    <property type="entry name" value="ST1585_MBL-fold"/>
</dbReference>
<evidence type="ECO:0000313" key="2">
    <source>
        <dbReference type="EMBL" id="QCD65372.1"/>
    </source>
</evidence>
<dbReference type="PANTHER" id="PTHR42951:SF4">
    <property type="entry name" value="ACYL-COENZYME A THIOESTERASE MBLAC2"/>
    <property type="match status" value="1"/>
</dbReference>
<accession>A0A4D6KDK2</accession>
<dbReference type="RefSeq" id="WP_015761719.1">
    <property type="nucleotide sequence ID" value="NZ_CP039375.1"/>
</dbReference>
<dbReference type="GeneID" id="42178646"/>
<reference evidence="2 3" key="2">
    <citation type="submission" date="2019-04" db="EMBL/GenBank/DDBJ databases">
        <authorList>
            <person name="Yang S."/>
            <person name="Wei W."/>
        </authorList>
    </citation>
    <scope>NUCLEOTIDE SEQUENCE [LARGE SCALE GENOMIC DNA]</scope>
    <source>
        <strain evidence="3">ZP60</strain>
    </source>
</reference>
<dbReference type="Proteomes" id="UP000297053">
    <property type="component" value="Chromosome"/>
</dbReference>
<dbReference type="InterPro" id="IPR001279">
    <property type="entry name" value="Metallo-B-lactamas"/>
</dbReference>
<dbReference type="AlphaFoldDB" id="A0A4D6KDK2"/>
<dbReference type="PANTHER" id="PTHR42951">
    <property type="entry name" value="METALLO-BETA-LACTAMASE DOMAIN-CONTAINING"/>
    <property type="match status" value="1"/>
</dbReference>
<evidence type="ECO:0000259" key="1">
    <source>
        <dbReference type="SMART" id="SM00849"/>
    </source>
</evidence>
<evidence type="ECO:0000313" key="3">
    <source>
        <dbReference type="Proteomes" id="UP000297053"/>
    </source>
</evidence>
<name>A0A4D6KDK2_9EURY</name>
<dbReference type="GO" id="GO:0016787">
    <property type="term" value="F:hydrolase activity"/>
    <property type="evidence" value="ECO:0007669"/>
    <property type="project" value="UniProtKB-KW"/>
</dbReference>